<organism evidence="1 2">
    <name type="scientific">Chitinimonas prasina</name>
    <dbReference type="NCBI Taxonomy" id="1434937"/>
    <lineage>
        <taxon>Bacteria</taxon>
        <taxon>Pseudomonadati</taxon>
        <taxon>Pseudomonadota</taxon>
        <taxon>Betaproteobacteria</taxon>
        <taxon>Neisseriales</taxon>
        <taxon>Chitinibacteraceae</taxon>
        <taxon>Chitinimonas</taxon>
    </lineage>
</organism>
<reference evidence="2" key="1">
    <citation type="journal article" date="2019" name="Int. J. Syst. Evol. Microbiol.">
        <title>The Global Catalogue of Microorganisms (GCM) 10K type strain sequencing project: providing services to taxonomists for standard genome sequencing and annotation.</title>
        <authorList>
            <consortium name="The Broad Institute Genomics Platform"/>
            <consortium name="The Broad Institute Genome Sequencing Center for Infectious Disease"/>
            <person name="Wu L."/>
            <person name="Ma J."/>
        </authorList>
    </citation>
    <scope>NUCLEOTIDE SEQUENCE [LARGE SCALE GENOMIC DNA]</scope>
    <source>
        <strain evidence="2">NBRC 110044</strain>
    </source>
</reference>
<comment type="caution">
    <text evidence="1">The sequence shown here is derived from an EMBL/GenBank/DDBJ whole genome shotgun (WGS) entry which is preliminary data.</text>
</comment>
<proteinExistence type="predicted"/>
<protein>
    <submittedName>
        <fullName evidence="1">Uncharacterized protein</fullName>
    </submittedName>
</protein>
<dbReference type="Proteomes" id="UP001156706">
    <property type="component" value="Unassembled WGS sequence"/>
</dbReference>
<gene>
    <name evidence="1" type="ORF">GCM10007907_41480</name>
</gene>
<evidence type="ECO:0000313" key="2">
    <source>
        <dbReference type="Proteomes" id="UP001156706"/>
    </source>
</evidence>
<name>A0ABQ5YLR0_9NEIS</name>
<sequence length="61" mass="6776">MVSSDKVGIAQQINENAAQSPARHSVWQAAWRVFRQEACRHRAVRYAVLARNASCALARPA</sequence>
<dbReference type="EMBL" id="BSOG01000008">
    <property type="protein sequence ID" value="GLR15358.1"/>
    <property type="molecule type" value="Genomic_DNA"/>
</dbReference>
<accession>A0ABQ5YLR0</accession>
<keyword evidence="2" id="KW-1185">Reference proteome</keyword>
<evidence type="ECO:0000313" key="1">
    <source>
        <dbReference type="EMBL" id="GLR15358.1"/>
    </source>
</evidence>